<evidence type="ECO:0000313" key="7">
    <source>
        <dbReference type="Proteomes" id="UP001596020"/>
    </source>
</evidence>
<dbReference type="RefSeq" id="WP_380078742.1">
    <property type="nucleotide sequence ID" value="NZ_JBHSGO010000169.1"/>
</dbReference>
<accession>A0ABV9K7N2</accession>
<feature type="region of interest" description="Disordered" evidence="3">
    <location>
        <begin position="297"/>
        <end position="320"/>
    </location>
</feature>
<dbReference type="Pfam" id="PF00069">
    <property type="entry name" value="Pkinase"/>
    <property type="match status" value="1"/>
</dbReference>
<dbReference type="Proteomes" id="UP001596020">
    <property type="component" value="Unassembled WGS sequence"/>
</dbReference>
<feature type="compositionally biased region" description="Basic and acidic residues" evidence="3">
    <location>
        <begin position="412"/>
        <end position="432"/>
    </location>
</feature>
<reference evidence="7" key="1">
    <citation type="journal article" date="2019" name="Int. J. Syst. Evol. Microbiol.">
        <title>The Global Catalogue of Microorganisms (GCM) 10K type strain sequencing project: providing services to taxonomists for standard genome sequencing and annotation.</title>
        <authorList>
            <consortium name="The Broad Institute Genomics Platform"/>
            <consortium name="The Broad Institute Genome Sequencing Center for Infectious Disease"/>
            <person name="Wu L."/>
            <person name="Ma J."/>
        </authorList>
    </citation>
    <scope>NUCLEOTIDE SEQUENCE [LARGE SCALE GENOMIC DNA]</scope>
    <source>
        <strain evidence="7">CGMCC 4.7357</strain>
    </source>
</reference>
<dbReference type="InterPro" id="IPR011009">
    <property type="entry name" value="Kinase-like_dom_sf"/>
</dbReference>
<evidence type="ECO:0000259" key="5">
    <source>
        <dbReference type="PROSITE" id="PS50011"/>
    </source>
</evidence>
<keyword evidence="2" id="KW-0067">ATP-binding</keyword>
<name>A0ABV9K7N2_9PORP</name>
<feature type="domain" description="Protein kinase" evidence="5">
    <location>
        <begin position="12"/>
        <end position="277"/>
    </location>
</feature>
<keyword evidence="4" id="KW-1133">Transmembrane helix</keyword>
<feature type="transmembrane region" description="Helical" evidence="4">
    <location>
        <begin position="330"/>
        <end position="352"/>
    </location>
</feature>
<evidence type="ECO:0000313" key="6">
    <source>
        <dbReference type="EMBL" id="MFC4666052.1"/>
    </source>
</evidence>
<keyword evidence="7" id="KW-1185">Reference proteome</keyword>
<feature type="compositionally biased region" description="Basic and acidic residues" evidence="3">
    <location>
        <begin position="392"/>
        <end position="404"/>
    </location>
</feature>
<sequence>MLKQGDIVGGRYEIVDLLQEGQCVRYYSAQHRELDMRYCVHEYDLEVITESNINQQRKPVEHDDLLEHFAARLLTELKEYALLKHPNLQRVVDLFRSGLFVYCVTPYFGDVRLLQSHSFSLPASLKDTERVIRSMADVLKYLHNHQFCHLTFCPGDILLTESDKIILLCPSFVLQLPGVGLQPVHSKMEGFAAPERYSKFGQVCPEMDTYSLTALLYYLLTSQRPPSSITFTIDHPLPHNKMLSDEVYSFLRKGMDPVPEKRFCSIKEWLVGYDKLLRDQSTVESYASKSYGDSKAQKSSFARKRQLEGKKREYVPQGNRPRPIVKPHRFLFGVVLLALAVVVALSLMISVLTTNNTINSSGHKNYQDSDAVPSLELYNPRKIKHRGQPQKEYQDVLNREDSTAKEVIPLEDSTRIEHHNSHEQDTPSDKNPIDGFSNNE</sequence>
<dbReference type="EMBL" id="JBHSGO010000169">
    <property type="protein sequence ID" value="MFC4666052.1"/>
    <property type="molecule type" value="Genomic_DNA"/>
</dbReference>
<organism evidence="6 7">
    <name type="scientific">Falsiporphyromonas endometrii</name>
    <dbReference type="NCBI Taxonomy" id="1387297"/>
    <lineage>
        <taxon>Bacteria</taxon>
        <taxon>Pseudomonadati</taxon>
        <taxon>Bacteroidota</taxon>
        <taxon>Bacteroidia</taxon>
        <taxon>Bacteroidales</taxon>
        <taxon>Porphyromonadaceae</taxon>
        <taxon>Falsiporphyromonas</taxon>
    </lineage>
</organism>
<protein>
    <recommendedName>
        <fullName evidence="5">Protein kinase domain-containing protein</fullName>
    </recommendedName>
</protein>
<dbReference type="SUPFAM" id="SSF56112">
    <property type="entry name" value="Protein kinase-like (PK-like)"/>
    <property type="match status" value="1"/>
</dbReference>
<dbReference type="PANTHER" id="PTHR24346:SF30">
    <property type="entry name" value="MATERNAL EMBRYONIC LEUCINE ZIPPER KINASE"/>
    <property type="match status" value="1"/>
</dbReference>
<gene>
    <name evidence="6" type="ORF">ACFO3G_05490</name>
</gene>
<dbReference type="PANTHER" id="PTHR24346">
    <property type="entry name" value="MAP/MICROTUBULE AFFINITY-REGULATING KINASE"/>
    <property type="match status" value="1"/>
</dbReference>
<dbReference type="InterPro" id="IPR000719">
    <property type="entry name" value="Prot_kinase_dom"/>
</dbReference>
<dbReference type="Gene3D" id="3.30.200.20">
    <property type="entry name" value="Phosphorylase Kinase, domain 1"/>
    <property type="match status" value="1"/>
</dbReference>
<dbReference type="SMART" id="SM00220">
    <property type="entry name" value="S_TKc"/>
    <property type="match status" value="1"/>
</dbReference>
<evidence type="ECO:0000256" key="4">
    <source>
        <dbReference type="SAM" id="Phobius"/>
    </source>
</evidence>
<dbReference type="PROSITE" id="PS50011">
    <property type="entry name" value="PROTEIN_KINASE_DOM"/>
    <property type="match status" value="1"/>
</dbReference>
<evidence type="ECO:0000256" key="3">
    <source>
        <dbReference type="SAM" id="MobiDB-lite"/>
    </source>
</evidence>
<keyword evidence="4" id="KW-0812">Transmembrane</keyword>
<feature type="region of interest" description="Disordered" evidence="3">
    <location>
        <begin position="385"/>
        <end position="440"/>
    </location>
</feature>
<evidence type="ECO:0000256" key="1">
    <source>
        <dbReference type="ARBA" id="ARBA00022741"/>
    </source>
</evidence>
<dbReference type="Gene3D" id="1.10.510.10">
    <property type="entry name" value="Transferase(Phosphotransferase) domain 1"/>
    <property type="match status" value="1"/>
</dbReference>
<comment type="caution">
    <text evidence="6">The sequence shown here is derived from an EMBL/GenBank/DDBJ whole genome shotgun (WGS) entry which is preliminary data.</text>
</comment>
<proteinExistence type="predicted"/>
<evidence type="ECO:0000256" key="2">
    <source>
        <dbReference type="ARBA" id="ARBA00022840"/>
    </source>
</evidence>
<keyword evidence="4" id="KW-0472">Membrane</keyword>
<keyword evidence="1" id="KW-0547">Nucleotide-binding</keyword>
<feature type="compositionally biased region" description="Basic and acidic residues" evidence="3">
    <location>
        <begin position="305"/>
        <end position="314"/>
    </location>
</feature>